<keyword evidence="4" id="KW-0808">Transferase</keyword>
<organism evidence="14 15">
    <name type="scientific">Paenibacillus tianjinensis</name>
    <dbReference type="NCBI Taxonomy" id="2810347"/>
    <lineage>
        <taxon>Bacteria</taxon>
        <taxon>Bacillati</taxon>
        <taxon>Bacillota</taxon>
        <taxon>Bacilli</taxon>
        <taxon>Bacillales</taxon>
        <taxon>Paenibacillaceae</taxon>
        <taxon>Paenibacillus</taxon>
    </lineage>
</organism>
<dbReference type="Proteomes" id="UP000663452">
    <property type="component" value="Chromosome"/>
</dbReference>
<feature type="modified residue" description="4-aspartylphosphate" evidence="9">
    <location>
        <position position="683"/>
    </location>
</feature>
<evidence type="ECO:0000256" key="2">
    <source>
        <dbReference type="ARBA" id="ARBA00012438"/>
    </source>
</evidence>
<dbReference type="InterPro" id="IPR000700">
    <property type="entry name" value="PAS-assoc_C"/>
</dbReference>
<dbReference type="SMART" id="SM00388">
    <property type="entry name" value="HisKA"/>
    <property type="match status" value="1"/>
</dbReference>
<dbReference type="SUPFAM" id="SSF55785">
    <property type="entry name" value="PYP-like sensor domain (PAS domain)"/>
    <property type="match status" value="3"/>
</dbReference>
<dbReference type="Pfam" id="PF13426">
    <property type="entry name" value="PAS_9"/>
    <property type="match status" value="2"/>
</dbReference>
<feature type="domain" description="PAS" evidence="12">
    <location>
        <begin position="253"/>
        <end position="311"/>
    </location>
</feature>
<dbReference type="InterPro" id="IPR035965">
    <property type="entry name" value="PAS-like_dom_sf"/>
</dbReference>
<keyword evidence="5" id="KW-0547">Nucleotide-binding</keyword>
<dbReference type="Gene3D" id="3.40.50.2300">
    <property type="match status" value="1"/>
</dbReference>
<dbReference type="SMART" id="SM00091">
    <property type="entry name" value="PAS"/>
    <property type="match status" value="3"/>
</dbReference>
<keyword evidence="6" id="KW-0418">Kinase</keyword>
<dbReference type="PRINTS" id="PR00344">
    <property type="entry name" value="BCTRLSENSOR"/>
</dbReference>
<dbReference type="Pfam" id="PF00072">
    <property type="entry name" value="Response_reg"/>
    <property type="match status" value="1"/>
</dbReference>
<dbReference type="Gene3D" id="3.30.450.20">
    <property type="entry name" value="PAS domain"/>
    <property type="match status" value="3"/>
</dbReference>
<dbReference type="InterPro" id="IPR013655">
    <property type="entry name" value="PAS_fold_3"/>
</dbReference>
<accession>A0ABX7LDH7</accession>
<dbReference type="InterPro" id="IPR005467">
    <property type="entry name" value="His_kinase_dom"/>
</dbReference>
<sequence length="753" mass="83501">MDQMLKEQYFGEVYRTGISGMAFLSLDLKWTSINPAVVSMLGYKEEQLLGHDFRVLVYKDSVEIHSRKMGALKASGVPFFECEIRMIHGKGMPVPVLLHTALIRDPSTGVELYYIIHLTEPPAEAKAQNRYPSSDELYKLIAANISDVVYYATPDNICRYCSPSVREVLGYEPEELIGRDIRSLIHPEDRATLSLPQVAELRSIQLRVLHADGRYLWIEFTLRIVDNPDSPSVLAVGRDITERKNVERKLQESIERYTSLKKYNHDAIISLDLQGNIINCNEQACQLTGYPVSELAGKSVGRIIGEHHVEDVLGYTSGNSSKERNIDLVWHKDGHTVEVLTTIAPIIINNATVGFYIIVKDITEQKKLLIAKETAESTNRAKSEFLAMMSHEIRTPMNGVIGMTDLLLDISEPGSIQREYLEIIRQSGDTLLNIINDILDFSKNEAGKTALHEDPFVLEECIDSVLELLQHKAVAKGLKIQVLVDPAIPKMVIGDGDRLKQILLNLVGNAIKFTYTGGVTIRVQSLVQTAGQITLHFTIADTGIGIPEDAADKLFEPFVQLDHFMGRRHEGTGLGLAIAKQLVELMGGAIGLDTSVKQGATFEFTVKLRLRNDTSADTFGSLLAGSGPVSRNLRILVAEDNEINQIVLRKILEKRGYSVDVAADGLQVVEMTVSTDYDLIFMDVQMPGMNGLEATAAIRRTLAPDKQPVIIAVTANALKGDREQCLETGMDEYISKPLRSEAVTNLIAKFFGE</sequence>
<dbReference type="Pfam" id="PF08447">
    <property type="entry name" value="PAS_3"/>
    <property type="match status" value="1"/>
</dbReference>
<evidence type="ECO:0000259" key="11">
    <source>
        <dbReference type="PROSITE" id="PS50110"/>
    </source>
</evidence>
<feature type="domain" description="PAC" evidence="13">
    <location>
        <begin position="202"/>
        <end position="252"/>
    </location>
</feature>
<dbReference type="InterPro" id="IPR004358">
    <property type="entry name" value="Sig_transdc_His_kin-like_C"/>
</dbReference>
<dbReference type="CDD" id="cd00130">
    <property type="entry name" value="PAS"/>
    <property type="match status" value="3"/>
</dbReference>
<dbReference type="InterPro" id="IPR003661">
    <property type="entry name" value="HisK_dim/P_dom"/>
</dbReference>
<evidence type="ECO:0000259" key="13">
    <source>
        <dbReference type="PROSITE" id="PS50113"/>
    </source>
</evidence>
<dbReference type="CDD" id="cd16922">
    <property type="entry name" value="HATPase_EvgS-ArcB-TorS-like"/>
    <property type="match status" value="1"/>
</dbReference>
<dbReference type="Gene3D" id="3.30.565.10">
    <property type="entry name" value="Histidine kinase-like ATPase, C-terminal domain"/>
    <property type="match status" value="1"/>
</dbReference>
<dbReference type="InterPro" id="IPR001610">
    <property type="entry name" value="PAC"/>
</dbReference>
<evidence type="ECO:0000256" key="4">
    <source>
        <dbReference type="ARBA" id="ARBA00022679"/>
    </source>
</evidence>
<dbReference type="Pfam" id="PF02518">
    <property type="entry name" value="HATPase_c"/>
    <property type="match status" value="1"/>
</dbReference>
<dbReference type="PANTHER" id="PTHR43047:SF64">
    <property type="entry name" value="HISTIDINE KINASE CONTAINING CHEY-HOMOLOGOUS RECEIVER DOMAIN AND PAS DOMAIN-RELATED"/>
    <property type="match status" value="1"/>
</dbReference>
<dbReference type="SMART" id="SM00086">
    <property type="entry name" value="PAC"/>
    <property type="match status" value="3"/>
</dbReference>
<dbReference type="PANTHER" id="PTHR43047">
    <property type="entry name" value="TWO-COMPONENT HISTIDINE PROTEIN KINASE"/>
    <property type="match status" value="1"/>
</dbReference>
<dbReference type="InterPro" id="IPR003594">
    <property type="entry name" value="HATPase_dom"/>
</dbReference>
<dbReference type="InterPro" id="IPR036097">
    <property type="entry name" value="HisK_dim/P_sf"/>
</dbReference>
<evidence type="ECO:0000259" key="12">
    <source>
        <dbReference type="PROSITE" id="PS50112"/>
    </source>
</evidence>
<dbReference type="PROSITE" id="PS50110">
    <property type="entry name" value="RESPONSE_REGULATORY"/>
    <property type="match status" value="1"/>
</dbReference>
<evidence type="ECO:0000259" key="10">
    <source>
        <dbReference type="PROSITE" id="PS50109"/>
    </source>
</evidence>
<feature type="domain" description="Histidine kinase" evidence="10">
    <location>
        <begin position="388"/>
        <end position="610"/>
    </location>
</feature>
<keyword evidence="3 9" id="KW-0597">Phosphoprotein</keyword>
<dbReference type="SUPFAM" id="SSF52172">
    <property type="entry name" value="CheY-like"/>
    <property type="match status" value="1"/>
</dbReference>
<dbReference type="PROSITE" id="PS50109">
    <property type="entry name" value="HIS_KIN"/>
    <property type="match status" value="1"/>
</dbReference>
<protein>
    <recommendedName>
        <fullName evidence="2">histidine kinase</fullName>
        <ecNumber evidence="2">2.7.13.3</ecNumber>
    </recommendedName>
</protein>
<dbReference type="SUPFAM" id="SSF55874">
    <property type="entry name" value="ATPase domain of HSP90 chaperone/DNA topoisomerase II/histidine kinase"/>
    <property type="match status" value="1"/>
</dbReference>
<evidence type="ECO:0000256" key="5">
    <source>
        <dbReference type="ARBA" id="ARBA00022741"/>
    </source>
</evidence>
<keyword evidence="15" id="KW-1185">Reference proteome</keyword>
<gene>
    <name evidence="14" type="ORF">JRJ22_25575</name>
</gene>
<dbReference type="SMART" id="SM00387">
    <property type="entry name" value="HATPase_c"/>
    <property type="match status" value="1"/>
</dbReference>
<evidence type="ECO:0000256" key="3">
    <source>
        <dbReference type="ARBA" id="ARBA00022553"/>
    </source>
</evidence>
<evidence type="ECO:0000313" key="14">
    <source>
        <dbReference type="EMBL" id="QSF44515.1"/>
    </source>
</evidence>
<reference evidence="14 15" key="1">
    <citation type="submission" date="2021-02" db="EMBL/GenBank/DDBJ databases">
        <title>Paenibacillus tianjinensis sp. nov.</title>
        <authorList>
            <person name="Liu H."/>
        </authorList>
    </citation>
    <scope>NUCLEOTIDE SEQUENCE [LARGE SCALE GENOMIC DNA]</scope>
    <source>
        <strain evidence="14 15">TB2019</strain>
    </source>
</reference>
<dbReference type="Pfam" id="PF00512">
    <property type="entry name" value="HisKA"/>
    <property type="match status" value="1"/>
</dbReference>
<dbReference type="EMBL" id="CP070969">
    <property type="protein sequence ID" value="QSF44515.1"/>
    <property type="molecule type" value="Genomic_DNA"/>
</dbReference>
<feature type="domain" description="PAS" evidence="12">
    <location>
        <begin position="134"/>
        <end position="193"/>
    </location>
</feature>
<evidence type="ECO:0000256" key="9">
    <source>
        <dbReference type="PROSITE-ProRule" id="PRU00169"/>
    </source>
</evidence>
<dbReference type="NCBIfam" id="TIGR00229">
    <property type="entry name" value="sensory_box"/>
    <property type="match status" value="3"/>
</dbReference>
<dbReference type="Gene3D" id="1.10.287.130">
    <property type="match status" value="1"/>
</dbReference>
<evidence type="ECO:0000256" key="7">
    <source>
        <dbReference type="ARBA" id="ARBA00022840"/>
    </source>
</evidence>
<dbReference type="InterPro" id="IPR011006">
    <property type="entry name" value="CheY-like_superfamily"/>
</dbReference>
<feature type="domain" description="Response regulatory" evidence="11">
    <location>
        <begin position="634"/>
        <end position="751"/>
    </location>
</feature>
<dbReference type="CDD" id="cd00082">
    <property type="entry name" value="HisKA"/>
    <property type="match status" value="1"/>
</dbReference>
<name>A0ABX7LDH7_9BACL</name>
<dbReference type="SMART" id="SM00448">
    <property type="entry name" value="REC"/>
    <property type="match status" value="1"/>
</dbReference>
<feature type="domain" description="PAS" evidence="12">
    <location>
        <begin position="6"/>
        <end position="50"/>
    </location>
</feature>
<evidence type="ECO:0000256" key="6">
    <source>
        <dbReference type="ARBA" id="ARBA00022777"/>
    </source>
</evidence>
<keyword evidence="8" id="KW-0902">Two-component regulatory system</keyword>
<dbReference type="InterPro" id="IPR001789">
    <property type="entry name" value="Sig_transdc_resp-reg_receiver"/>
</dbReference>
<dbReference type="PROSITE" id="PS50113">
    <property type="entry name" value="PAC"/>
    <property type="match status" value="1"/>
</dbReference>
<keyword evidence="7" id="KW-0067">ATP-binding</keyword>
<proteinExistence type="predicted"/>
<comment type="catalytic activity">
    <reaction evidence="1">
        <text>ATP + protein L-histidine = ADP + protein N-phospho-L-histidine.</text>
        <dbReference type="EC" id="2.7.13.3"/>
    </reaction>
</comment>
<evidence type="ECO:0000313" key="15">
    <source>
        <dbReference type="Proteomes" id="UP000663452"/>
    </source>
</evidence>
<evidence type="ECO:0000256" key="8">
    <source>
        <dbReference type="ARBA" id="ARBA00023012"/>
    </source>
</evidence>
<evidence type="ECO:0000256" key="1">
    <source>
        <dbReference type="ARBA" id="ARBA00000085"/>
    </source>
</evidence>
<dbReference type="InterPro" id="IPR036890">
    <property type="entry name" value="HATPase_C_sf"/>
</dbReference>
<dbReference type="CDD" id="cd17546">
    <property type="entry name" value="REC_hyHK_CKI1_RcsC-like"/>
    <property type="match status" value="1"/>
</dbReference>
<dbReference type="InterPro" id="IPR000014">
    <property type="entry name" value="PAS"/>
</dbReference>
<dbReference type="EC" id="2.7.13.3" evidence="2"/>
<dbReference type="PROSITE" id="PS50112">
    <property type="entry name" value="PAS"/>
    <property type="match status" value="3"/>
</dbReference>
<dbReference type="SUPFAM" id="SSF47384">
    <property type="entry name" value="Homodimeric domain of signal transducing histidine kinase"/>
    <property type="match status" value="1"/>
</dbReference>